<evidence type="ECO:0000313" key="1">
    <source>
        <dbReference type="EMBL" id="RVU04738.1"/>
    </source>
</evidence>
<dbReference type="OrthoDB" id="7356934at2"/>
<sequence length="97" mass="10466">MKDSDPFTLALSALGWILSDENHADRFLALTGVSPDELRARLNEESVLVAVLDFVLAHEPDTIACAQALNIEPQVLVAAQAQLADRGRHGMDADWGA</sequence>
<gene>
    <name evidence="1" type="ORF">EOE18_11350</name>
</gene>
<name>A0A3S3TMZ4_9SPHN</name>
<keyword evidence="2" id="KW-1185">Reference proteome</keyword>
<dbReference type="AlphaFoldDB" id="A0A3S3TMZ4"/>
<organism evidence="1 2">
    <name type="scientific">Novosphingobium umbonatum</name>
    <dbReference type="NCBI Taxonomy" id="1908524"/>
    <lineage>
        <taxon>Bacteria</taxon>
        <taxon>Pseudomonadati</taxon>
        <taxon>Pseudomonadota</taxon>
        <taxon>Alphaproteobacteria</taxon>
        <taxon>Sphingomonadales</taxon>
        <taxon>Sphingomonadaceae</taxon>
        <taxon>Novosphingobium</taxon>
    </lineage>
</organism>
<dbReference type="Pfam" id="PF12096">
    <property type="entry name" value="DUF3572"/>
    <property type="match status" value="1"/>
</dbReference>
<dbReference type="InterPro" id="IPR021955">
    <property type="entry name" value="DUF3572"/>
</dbReference>
<protein>
    <submittedName>
        <fullName evidence="1">DUF3572 family protein</fullName>
    </submittedName>
</protein>
<dbReference type="Proteomes" id="UP000282837">
    <property type="component" value="Unassembled WGS sequence"/>
</dbReference>
<evidence type="ECO:0000313" key="2">
    <source>
        <dbReference type="Proteomes" id="UP000282837"/>
    </source>
</evidence>
<accession>A0A3S3TMZ4</accession>
<reference evidence="1 2" key="1">
    <citation type="submission" date="2019-01" db="EMBL/GenBank/DDBJ databases">
        <authorList>
            <person name="Chen W.-M."/>
        </authorList>
    </citation>
    <scope>NUCLEOTIDE SEQUENCE [LARGE SCALE GENOMIC DNA]</scope>
    <source>
        <strain evidence="1 2">FSY-9</strain>
    </source>
</reference>
<dbReference type="EMBL" id="SACO01000007">
    <property type="protein sequence ID" value="RVU04738.1"/>
    <property type="molecule type" value="Genomic_DNA"/>
</dbReference>
<proteinExistence type="predicted"/>
<comment type="caution">
    <text evidence="1">The sequence shown here is derived from an EMBL/GenBank/DDBJ whole genome shotgun (WGS) entry which is preliminary data.</text>
</comment>